<name>A0ABV5XRP2_9NOCA</name>
<comment type="caution">
    <text evidence="1">The sequence shown here is derived from an EMBL/GenBank/DDBJ whole genome shotgun (WGS) entry which is preliminary data.</text>
</comment>
<reference evidence="1 2" key="1">
    <citation type="submission" date="2024-09" db="EMBL/GenBank/DDBJ databases">
        <authorList>
            <person name="Sun Q."/>
            <person name="Mori K."/>
        </authorList>
    </citation>
    <scope>NUCLEOTIDE SEQUENCE [LARGE SCALE GENOMIC DNA]</scope>
    <source>
        <strain evidence="1 2">JCM 11411</strain>
    </source>
</reference>
<organism evidence="1 2">
    <name type="scientific">Rhodococcus baikonurensis</name>
    <dbReference type="NCBI Taxonomy" id="172041"/>
    <lineage>
        <taxon>Bacteria</taxon>
        <taxon>Bacillati</taxon>
        <taxon>Actinomycetota</taxon>
        <taxon>Actinomycetes</taxon>
        <taxon>Mycobacteriales</taxon>
        <taxon>Nocardiaceae</taxon>
        <taxon>Rhodococcus</taxon>
        <taxon>Rhodococcus erythropolis group</taxon>
    </lineage>
</organism>
<dbReference type="Proteomes" id="UP001589587">
    <property type="component" value="Unassembled WGS sequence"/>
</dbReference>
<protein>
    <submittedName>
        <fullName evidence="1">Uncharacterized protein</fullName>
    </submittedName>
</protein>
<keyword evidence="2" id="KW-1185">Reference proteome</keyword>
<accession>A0ABV5XRP2</accession>
<evidence type="ECO:0000313" key="2">
    <source>
        <dbReference type="Proteomes" id="UP001589587"/>
    </source>
</evidence>
<dbReference type="EMBL" id="JBHMAS010000105">
    <property type="protein sequence ID" value="MFB9785155.1"/>
    <property type="molecule type" value="Genomic_DNA"/>
</dbReference>
<proteinExistence type="predicted"/>
<sequence length="88" mass="9846">MATRSEQAHNAAVEVYLDKFADYDKGKWIARTLKFQFTEGLTVGELCALAALAHPYSDESSDVADTLRRLVEDGHVSFGPDRILRMTK</sequence>
<dbReference type="RefSeq" id="WP_069145962.1">
    <property type="nucleotide sequence ID" value="NZ_JBHMAS010000105.1"/>
</dbReference>
<evidence type="ECO:0000313" key="1">
    <source>
        <dbReference type="EMBL" id="MFB9785155.1"/>
    </source>
</evidence>
<gene>
    <name evidence="1" type="ORF">ACFFQ6_36255</name>
</gene>